<reference evidence="2 3" key="1">
    <citation type="submission" date="2024-01" db="EMBL/GenBank/DDBJ databases">
        <title>Seven novel Bacillus-like species.</title>
        <authorList>
            <person name="Liu G."/>
        </authorList>
    </citation>
    <scope>NUCLEOTIDE SEQUENCE [LARGE SCALE GENOMIC DNA]</scope>
    <source>
        <strain evidence="2 3">FJAT-51614</strain>
    </source>
</reference>
<keyword evidence="3" id="KW-1185">Reference proteome</keyword>
<dbReference type="EMBL" id="JBAWSY010000031">
    <property type="protein sequence ID" value="MEI4771894.1"/>
    <property type="molecule type" value="Genomic_DNA"/>
</dbReference>
<evidence type="ECO:0000256" key="1">
    <source>
        <dbReference type="SAM" id="SignalP"/>
    </source>
</evidence>
<dbReference type="RefSeq" id="WP_336499440.1">
    <property type="nucleotide sequence ID" value="NZ_JBAWSY010000031.1"/>
</dbReference>
<name>A0ABU8FAR3_9BACI</name>
<gene>
    <name evidence="2" type="ORF">WAX74_20035</name>
</gene>
<organism evidence="2 3">
    <name type="scientific">Psychrobacillus mangrovi</name>
    <dbReference type="NCBI Taxonomy" id="3117745"/>
    <lineage>
        <taxon>Bacteria</taxon>
        <taxon>Bacillati</taxon>
        <taxon>Bacillota</taxon>
        <taxon>Bacilli</taxon>
        <taxon>Bacillales</taxon>
        <taxon>Bacillaceae</taxon>
        <taxon>Psychrobacillus</taxon>
    </lineage>
</organism>
<feature type="signal peptide" evidence="1">
    <location>
        <begin position="1"/>
        <end position="22"/>
    </location>
</feature>
<proteinExistence type="predicted"/>
<protein>
    <submittedName>
        <fullName evidence="2">Uncharacterized protein</fullName>
    </submittedName>
</protein>
<accession>A0ABU8FAR3</accession>
<evidence type="ECO:0000313" key="2">
    <source>
        <dbReference type="EMBL" id="MEI4771894.1"/>
    </source>
</evidence>
<sequence>MPKKLYVLFCILFLVNNTIVFAKQEAPNQDFINNYFFDVNIINSASQMAEAKKNTNYQPFLEQLMTHSLVHNDVQNIKVKNNSGLQRVFSINDGVQERVLRKVVYWLNNSDRVNGTIEVSLDNPSNKLTLKMANDEVITIEPAYTCVVDNKRKTCTAKEGELIVSENRQKVRLKSQSLYDWLMVGWRKEVDGPTKEELLEEALFTRYLYHLGPSYSEFFDCPKIRIEPIDGDPRRHLIFGSALNYSGHHGGDYDKLTFSISDSNLTGLQVTNVKIKKHISQEEIEKQCRAFD</sequence>
<dbReference type="Proteomes" id="UP001364890">
    <property type="component" value="Unassembled WGS sequence"/>
</dbReference>
<comment type="caution">
    <text evidence="2">The sequence shown here is derived from an EMBL/GenBank/DDBJ whole genome shotgun (WGS) entry which is preliminary data.</text>
</comment>
<feature type="chain" id="PRO_5045491455" evidence="1">
    <location>
        <begin position="23"/>
        <end position="292"/>
    </location>
</feature>
<keyword evidence="1" id="KW-0732">Signal</keyword>
<evidence type="ECO:0000313" key="3">
    <source>
        <dbReference type="Proteomes" id="UP001364890"/>
    </source>
</evidence>